<proteinExistence type="predicted"/>
<accession>A0A7J7Y003</accession>
<keyword evidence="2" id="KW-1185">Reference proteome</keyword>
<protein>
    <submittedName>
        <fullName evidence="1">Uncharacterized protein</fullName>
    </submittedName>
</protein>
<dbReference type="Proteomes" id="UP000527355">
    <property type="component" value="Unassembled WGS sequence"/>
</dbReference>
<dbReference type="EMBL" id="JABWUV010000005">
    <property type="protein sequence ID" value="KAF6355307.1"/>
    <property type="molecule type" value="Genomic_DNA"/>
</dbReference>
<gene>
    <name evidence="1" type="ORF">mMyoMyo1_011478</name>
</gene>
<comment type="caution">
    <text evidence="1">The sequence shown here is derived from an EMBL/GenBank/DDBJ whole genome shotgun (WGS) entry which is preliminary data.</text>
</comment>
<evidence type="ECO:0000313" key="2">
    <source>
        <dbReference type="Proteomes" id="UP000527355"/>
    </source>
</evidence>
<evidence type="ECO:0000313" key="1">
    <source>
        <dbReference type="EMBL" id="KAF6355307.1"/>
    </source>
</evidence>
<organism evidence="1 2">
    <name type="scientific">Myotis myotis</name>
    <name type="common">Greater mouse-eared bat</name>
    <name type="synonym">Vespertilio myotis</name>
    <dbReference type="NCBI Taxonomy" id="51298"/>
    <lineage>
        <taxon>Eukaryota</taxon>
        <taxon>Metazoa</taxon>
        <taxon>Chordata</taxon>
        <taxon>Craniata</taxon>
        <taxon>Vertebrata</taxon>
        <taxon>Euteleostomi</taxon>
        <taxon>Mammalia</taxon>
        <taxon>Eutheria</taxon>
        <taxon>Laurasiatheria</taxon>
        <taxon>Chiroptera</taxon>
        <taxon>Yangochiroptera</taxon>
        <taxon>Vespertilionidae</taxon>
        <taxon>Myotis</taxon>
    </lineage>
</organism>
<reference evidence="1 2" key="1">
    <citation type="journal article" date="2020" name="Nature">
        <title>Six reference-quality genomes reveal evolution of bat adaptations.</title>
        <authorList>
            <person name="Jebb D."/>
            <person name="Huang Z."/>
            <person name="Pippel M."/>
            <person name="Hughes G.M."/>
            <person name="Lavrichenko K."/>
            <person name="Devanna P."/>
            <person name="Winkler S."/>
            <person name="Jermiin L.S."/>
            <person name="Skirmuntt E.C."/>
            <person name="Katzourakis A."/>
            <person name="Burkitt-Gray L."/>
            <person name="Ray D.A."/>
            <person name="Sullivan K.A.M."/>
            <person name="Roscito J.G."/>
            <person name="Kirilenko B.M."/>
            <person name="Davalos L.M."/>
            <person name="Corthals A.P."/>
            <person name="Power M.L."/>
            <person name="Jones G."/>
            <person name="Ransome R.D."/>
            <person name="Dechmann D.K.N."/>
            <person name="Locatelli A.G."/>
            <person name="Puechmaille S.J."/>
            <person name="Fedrigo O."/>
            <person name="Jarvis E.D."/>
            <person name="Hiller M."/>
            <person name="Vernes S.C."/>
            <person name="Myers E.W."/>
            <person name="Teeling E.C."/>
        </authorList>
    </citation>
    <scope>NUCLEOTIDE SEQUENCE [LARGE SCALE GENOMIC DNA]</scope>
    <source>
        <strain evidence="1">MMyoMyo1</strain>
        <tissue evidence="1">Flight muscle</tissue>
    </source>
</reference>
<dbReference type="AlphaFoldDB" id="A0A7J7Y003"/>
<name>A0A7J7Y003_MYOMY</name>
<sequence length="149" mass="16609">MYLGCRFAPCPQSGQVRETTNVPLSYQCFSLSFSLSFPSFFPPSLPLSLPLSFPLSERQWKKYPPSWGFKKEEEKKAVHALTSVAQLVGASSCALKGGRFKSWSGHIPRFWFNPWSVCVGGNQSMFLSCIDISHIHVSLSLSLFLPSSL</sequence>